<feature type="transmembrane region" description="Helical" evidence="10">
    <location>
        <begin position="153"/>
        <end position="186"/>
    </location>
</feature>
<evidence type="ECO:0000313" key="12">
    <source>
        <dbReference type="Proteomes" id="UP000694044"/>
    </source>
</evidence>
<keyword evidence="7 10" id="KW-0256">Endoplasmic reticulum</keyword>
<evidence type="ECO:0000256" key="3">
    <source>
        <dbReference type="ARBA" id="ARBA00007063"/>
    </source>
</evidence>
<reference evidence="11" key="1">
    <citation type="submission" date="2021-02" db="EMBL/GenBank/DDBJ databases">
        <authorList>
            <person name="Palmer J.M."/>
        </authorList>
    </citation>
    <scope>NUCLEOTIDE SEQUENCE</scope>
    <source>
        <strain evidence="11">SCRP734</strain>
    </source>
</reference>
<comment type="similarity">
    <text evidence="3 10">Belongs to the glycosyltransferase 22 family.</text>
</comment>
<comment type="caution">
    <text evidence="11">The sequence shown here is derived from an EMBL/GenBank/DDBJ whole genome shotgun (WGS) entry which is preliminary data.</text>
</comment>
<keyword evidence="6 10" id="KW-0812">Transmembrane</keyword>
<feature type="transmembrane region" description="Helical" evidence="10">
    <location>
        <begin position="349"/>
        <end position="370"/>
    </location>
</feature>
<accession>A0A8T1W8M5</accession>
<evidence type="ECO:0000256" key="4">
    <source>
        <dbReference type="ARBA" id="ARBA00022676"/>
    </source>
</evidence>
<dbReference type="OrthoDB" id="497541at2759"/>
<evidence type="ECO:0000256" key="9">
    <source>
        <dbReference type="ARBA" id="ARBA00023136"/>
    </source>
</evidence>
<dbReference type="GO" id="GO:0000026">
    <property type="term" value="F:alpha-1,2-mannosyltransferase activity"/>
    <property type="evidence" value="ECO:0007669"/>
    <property type="project" value="TreeGrafter"/>
</dbReference>
<evidence type="ECO:0000256" key="8">
    <source>
        <dbReference type="ARBA" id="ARBA00022989"/>
    </source>
</evidence>
<keyword evidence="4 10" id="KW-0328">Glycosyltransferase</keyword>
<feature type="transmembrane region" description="Helical" evidence="10">
    <location>
        <begin position="325"/>
        <end position="343"/>
    </location>
</feature>
<keyword evidence="9 10" id="KW-0472">Membrane</keyword>
<dbReference type="PANTHER" id="PTHR22760:SF2">
    <property type="entry name" value="ALPHA-1,2-MANNOSYLTRANSFERASE ALG9"/>
    <property type="match status" value="1"/>
</dbReference>
<protein>
    <recommendedName>
        <fullName evidence="10">Mannosyltransferase</fullName>
        <ecNumber evidence="10">2.4.1.-</ecNumber>
    </recommendedName>
</protein>
<keyword evidence="8 10" id="KW-1133">Transmembrane helix</keyword>
<feature type="transmembrane region" description="Helical" evidence="10">
    <location>
        <begin position="92"/>
        <end position="114"/>
    </location>
</feature>
<feature type="transmembrane region" description="Helical" evidence="10">
    <location>
        <begin position="234"/>
        <end position="255"/>
    </location>
</feature>
<name>A0A8T1W8M5_9STRA</name>
<comment type="pathway">
    <text evidence="2">Protein modification; protein glycosylation.</text>
</comment>
<dbReference type="GO" id="GO:0005789">
    <property type="term" value="C:endoplasmic reticulum membrane"/>
    <property type="evidence" value="ECO:0007669"/>
    <property type="project" value="UniProtKB-SubCell"/>
</dbReference>
<gene>
    <name evidence="11" type="primary">ALG9</name>
    <name evidence="11" type="ORF">PHYPSEUDO_009391</name>
</gene>
<feature type="transmembrane region" description="Helical" evidence="10">
    <location>
        <begin position="382"/>
        <end position="401"/>
    </location>
</feature>
<proteinExistence type="inferred from homology"/>
<keyword evidence="5" id="KW-0808">Transferase</keyword>
<keyword evidence="12" id="KW-1185">Reference proteome</keyword>
<evidence type="ECO:0000256" key="5">
    <source>
        <dbReference type="ARBA" id="ARBA00022679"/>
    </source>
</evidence>
<feature type="transmembrane region" description="Helical" evidence="10">
    <location>
        <begin position="120"/>
        <end position="141"/>
    </location>
</feature>
<dbReference type="AlphaFoldDB" id="A0A8T1W8M5"/>
<feature type="transmembrane region" description="Helical" evidence="10">
    <location>
        <begin position="198"/>
        <end position="222"/>
    </location>
</feature>
<dbReference type="Proteomes" id="UP000694044">
    <property type="component" value="Unassembled WGS sequence"/>
</dbReference>
<comment type="subcellular location">
    <subcellularLocation>
        <location evidence="1 10">Endoplasmic reticulum membrane</location>
        <topology evidence="1 10">Multi-pass membrane protein</topology>
    </subcellularLocation>
</comment>
<evidence type="ECO:0000256" key="7">
    <source>
        <dbReference type="ARBA" id="ARBA00022824"/>
    </source>
</evidence>
<dbReference type="GO" id="GO:0006487">
    <property type="term" value="P:protein N-linked glycosylation"/>
    <property type="evidence" value="ECO:0007669"/>
    <property type="project" value="TreeGrafter"/>
</dbReference>
<dbReference type="PANTHER" id="PTHR22760">
    <property type="entry name" value="GLYCOSYLTRANSFERASE"/>
    <property type="match status" value="1"/>
</dbReference>
<evidence type="ECO:0000256" key="1">
    <source>
        <dbReference type="ARBA" id="ARBA00004477"/>
    </source>
</evidence>
<evidence type="ECO:0000256" key="2">
    <source>
        <dbReference type="ARBA" id="ARBA00004922"/>
    </source>
</evidence>
<dbReference type="InterPro" id="IPR005599">
    <property type="entry name" value="GPI_mannosylTrfase"/>
</dbReference>
<dbReference type="EMBL" id="JAGDFM010000039">
    <property type="protein sequence ID" value="KAG7389877.1"/>
    <property type="molecule type" value="Genomic_DNA"/>
</dbReference>
<dbReference type="EC" id="2.4.1.-" evidence="10"/>
<organism evidence="11 12">
    <name type="scientific">Phytophthora pseudosyringae</name>
    <dbReference type="NCBI Taxonomy" id="221518"/>
    <lineage>
        <taxon>Eukaryota</taxon>
        <taxon>Sar</taxon>
        <taxon>Stramenopiles</taxon>
        <taxon>Oomycota</taxon>
        <taxon>Peronosporomycetes</taxon>
        <taxon>Peronosporales</taxon>
        <taxon>Peronosporaceae</taxon>
        <taxon>Phytophthora</taxon>
    </lineage>
</organism>
<evidence type="ECO:0000313" key="11">
    <source>
        <dbReference type="EMBL" id="KAG7389877.1"/>
    </source>
</evidence>
<dbReference type="Pfam" id="PF03901">
    <property type="entry name" value="Glyco_transf_22"/>
    <property type="match status" value="1"/>
</dbReference>
<evidence type="ECO:0000256" key="6">
    <source>
        <dbReference type="ARBA" id="ARBA00022692"/>
    </source>
</evidence>
<feature type="transmembrane region" description="Helical" evidence="10">
    <location>
        <begin position="288"/>
        <end position="313"/>
    </location>
</feature>
<evidence type="ECO:0000256" key="10">
    <source>
        <dbReference type="RuleBase" id="RU363075"/>
    </source>
</evidence>
<sequence>MPARRVTKAQAKASAAASVETHSEQLDERQLWLPSLETALSLLVLPRAASALLSPLSDCDETFNYWEPLHYLLYGFGFQTWEYSPVYALRSYVYLLLHYAVVKLTAFGSTLGLLADQKLLLFYGLRAALGLLSAYAEALFYQSTSRRFGRRTARYLLCLLLFNAGLFHASTAFLPSTFAMVLVMLFGSAWMDKNHYLALLWGVVAVLCGWPYVGVLFLPFALETLYTRGLFKSILAGVAIGGAVLAVELAVNFHYYQRWVLPAWNIVVYNVLSNETDSTLYGTEPLSFYLLNLALNFNVVALLAAPAALFVFGLPSHYATGKLQLLAYLSPLYMWVAIMFAQAHKEERFLSPVYPLFCLAAATTLSAVVYRIGRFFSHARAVGSGLTTIIVVGTLGVYALLSVSRVVSNVVNFSAPLRVYQHLYAKVLPNPETGMLLDAPNAATPSVNLCLLKEWYRFPTSFFIPSSSTKVQFVKSSFSGLLPKAFEQHENGSSIIPSAMNDQNREEPSRYVPLEACDYVVDLNLPGQQEIKFWEEPAAWELVHSEPFLDAERSKSPYRSFYIPILTPQYVKYADYAIYKRKKAAET</sequence>